<dbReference type="SMART" id="SM00220">
    <property type="entry name" value="S_TKc"/>
    <property type="match status" value="1"/>
</dbReference>
<dbReference type="KEGG" id="cel:CELE_F39F10.2"/>
<dbReference type="InterPro" id="IPR011009">
    <property type="entry name" value="Kinase-like_dom_sf"/>
</dbReference>
<dbReference type="Gene3D" id="1.10.510.10">
    <property type="entry name" value="Transferase(Phosphotransferase) domain 1"/>
    <property type="match status" value="1"/>
</dbReference>
<evidence type="ECO:0000256" key="2">
    <source>
        <dbReference type="ARBA" id="ARBA00022741"/>
    </source>
</evidence>
<evidence type="ECO:0000256" key="3">
    <source>
        <dbReference type="ARBA" id="ARBA00022840"/>
    </source>
</evidence>
<dbReference type="InterPro" id="IPR017441">
    <property type="entry name" value="Protein_kinase_ATP_BS"/>
</dbReference>
<dbReference type="CTD" id="185497"/>
<dbReference type="OrthoDB" id="5815349at2759"/>
<feature type="domain" description="Protein kinase" evidence="6">
    <location>
        <begin position="10"/>
        <end position="298"/>
    </location>
</feature>
<evidence type="ECO:0000256" key="5">
    <source>
        <dbReference type="RuleBase" id="RU000304"/>
    </source>
</evidence>
<accession>Q20193</accession>
<dbReference type="AGR" id="WB:WBGene00018202"/>
<proteinExistence type="inferred from homology"/>
<dbReference type="SUPFAM" id="SSF56112">
    <property type="entry name" value="Protein kinase-like (PK-like)"/>
    <property type="match status" value="1"/>
</dbReference>
<dbReference type="InterPro" id="IPR008271">
    <property type="entry name" value="Ser/Thr_kinase_AS"/>
</dbReference>
<reference evidence="7 8" key="1">
    <citation type="journal article" date="1998" name="Science">
        <title>Genome sequence of the nematode C. elegans: a platform for investigating biology.</title>
        <authorList>
            <consortium name="The C. elegans sequencing consortium"/>
            <person name="Sulson J.E."/>
            <person name="Waterston R."/>
        </authorList>
    </citation>
    <scope>NUCLEOTIDE SEQUENCE [LARGE SCALE GENOMIC DNA]</scope>
    <source>
        <strain evidence="7 8">Bristol N2</strain>
    </source>
</reference>
<dbReference type="GO" id="GO:0005634">
    <property type="term" value="C:nucleus"/>
    <property type="evidence" value="ECO:0000318"/>
    <property type="project" value="GO_Central"/>
</dbReference>
<evidence type="ECO:0000313" key="8">
    <source>
        <dbReference type="Proteomes" id="UP000001940"/>
    </source>
</evidence>
<dbReference type="InterPro" id="IPR050235">
    <property type="entry name" value="CK1_Ser-Thr_kinase"/>
</dbReference>
<dbReference type="PROSITE" id="PS50011">
    <property type="entry name" value="PROTEIN_KINASE_DOM"/>
    <property type="match status" value="1"/>
</dbReference>
<feature type="binding site" evidence="4">
    <location>
        <position position="43"/>
    </location>
    <ligand>
        <name>ATP</name>
        <dbReference type="ChEBI" id="CHEBI:30616"/>
    </ligand>
</feature>
<dbReference type="GO" id="GO:0005524">
    <property type="term" value="F:ATP binding"/>
    <property type="evidence" value="ECO:0007669"/>
    <property type="project" value="UniProtKB-UniRule"/>
</dbReference>
<dbReference type="InterPro" id="IPR000719">
    <property type="entry name" value="Prot_kinase_dom"/>
</dbReference>
<dbReference type="eggNOG" id="KOG1164">
    <property type="taxonomic scope" value="Eukaryota"/>
</dbReference>
<name>Q20193_CAEEL</name>
<protein>
    <recommendedName>
        <fullName evidence="1">non-specific serine/threonine protein kinase</fullName>
        <ecNumber evidence="1">2.7.11.1</ecNumber>
    </recommendedName>
</protein>
<dbReference type="OMA" id="MRHKEQY"/>
<dbReference type="PROSITE" id="PS00108">
    <property type="entry name" value="PROTEIN_KINASE_ST"/>
    <property type="match status" value="1"/>
</dbReference>
<dbReference type="Bgee" id="WBGene00018202">
    <property type="expression patterns" value="Expressed in embryo and 1 other cell type or tissue"/>
</dbReference>
<dbReference type="PaxDb" id="6239-F39F10.2"/>
<evidence type="ECO:0000256" key="1">
    <source>
        <dbReference type="ARBA" id="ARBA00012513"/>
    </source>
</evidence>
<dbReference type="EC" id="2.7.11.1" evidence="1"/>
<dbReference type="FunCoup" id="Q20193">
    <property type="interactions" value="86"/>
</dbReference>
<keyword evidence="7" id="KW-0808">Transferase</keyword>
<dbReference type="GO" id="GO:0004674">
    <property type="term" value="F:protein serine/threonine kinase activity"/>
    <property type="evidence" value="ECO:0000318"/>
    <property type="project" value="GO_Central"/>
</dbReference>
<keyword evidence="5 7" id="KW-0723">Serine/threonine-protein kinase</keyword>
<keyword evidence="2 4" id="KW-0547">Nucleotide-binding</keyword>
<sequence>MSTMQQIGNYTLGKVLGRGSFGSVQLAQDKRSNEMRVMKLIRKERDGHRDETWRRETFTLTALSDVSGVTKMFEYGSTETHNWIVMEQLSDDLITIVRRNETKMFSKPTSYQIMWQLVKILQDIHAIGIVHTDIKADNLMVSYKNRVRKLVLVDYGLSCWFKDHNQNRTPPAPFDNRCMHLIHTPAKTATGHPHMEAEDLVQVAYLSCSLHQFMPWKDVEAPKMTKMKKKFAKNPKKYLGNHQDLKPIIKMLVKQKHGVEPDYEGILDLLQDMFGSLGGGLASGSLNAFVVAGAINIP</sequence>
<dbReference type="PIR" id="T29685">
    <property type="entry name" value="T29685"/>
</dbReference>
<dbReference type="RefSeq" id="NP_510731.1">
    <property type="nucleotide sequence ID" value="NM_078330.1"/>
</dbReference>
<dbReference type="SMR" id="Q20193"/>
<dbReference type="Pfam" id="PF00069">
    <property type="entry name" value="Pkinase"/>
    <property type="match status" value="1"/>
</dbReference>
<evidence type="ECO:0000313" key="7">
    <source>
        <dbReference type="EMBL" id="CCD66181.1"/>
    </source>
</evidence>
<dbReference type="AlphaFoldDB" id="Q20193"/>
<keyword evidence="3 4" id="KW-0067">ATP-binding</keyword>
<dbReference type="FunFam" id="1.10.510.10:FF:002022">
    <property type="entry name" value="Uncharacterized protein"/>
    <property type="match status" value="1"/>
</dbReference>
<comment type="similarity">
    <text evidence="5">Belongs to the protein kinase superfamily.</text>
</comment>
<dbReference type="PhylomeDB" id="Q20193"/>
<dbReference type="InParanoid" id="Q20193"/>
<dbReference type="UCSC" id="F39F10.2">
    <property type="organism name" value="c. elegans"/>
</dbReference>
<dbReference type="GeneID" id="185497"/>
<keyword evidence="8" id="KW-1185">Reference proteome</keyword>
<gene>
    <name evidence="7" type="ORF">CELE_F39F10.2</name>
    <name evidence="7 9" type="ORF">F39F10.2</name>
</gene>
<dbReference type="PANTHER" id="PTHR11909">
    <property type="entry name" value="CASEIN KINASE-RELATED"/>
    <property type="match status" value="1"/>
</dbReference>
<evidence type="ECO:0000259" key="6">
    <source>
        <dbReference type="PROSITE" id="PS50011"/>
    </source>
</evidence>
<dbReference type="HOGENOM" id="CLU_019279_2_5_1"/>
<organism evidence="7 8">
    <name type="scientific">Caenorhabditis elegans</name>
    <dbReference type="NCBI Taxonomy" id="6239"/>
    <lineage>
        <taxon>Eukaryota</taxon>
        <taxon>Metazoa</taxon>
        <taxon>Ecdysozoa</taxon>
        <taxon>Nematoda</taxon>
        <taxon>Chromadorea</taxon>
        <taxon>Rhabditida</taxon>
        <taxon>Rhabditina</taxon>
        <taxon>Rhabditomorpha</taxon>
        <taxon>Rhabditoidea</taxon>
        <taxon>Rhabditidae</taxon>
        <taxon>Peloderinae</taxon>
        <taxon>Caenorhabditis</taxon>
    </lineage>
</organism>
<dbReference type="Proteomes" id="UP000001940">
    <property type="component" value="Chromosome X"/>
</dbReference>
<evidence type="ECO:0000256" key="4">
    <source>
        <dbReference type="PROSITE-ProRule" id="PRU10141"/>
    </source>
</evidence>
<keyword evidence="7" id="KW-0418">Kinase</keyword>
<dbReference type="WormBase" id="F39F10.2">
    <property type="protein sequence ID" value="CE07204"/>
    <property type="gene ID" value="WBGene00018202"/>
</dbReference>
<dbReference type="GO" id="GO:0007165">
    <property type="term" value="P:signal transduction"/>
    <property type="evidence" value="ECO:0000318"/>
    <property type="project" value="GO_Central"/>
</dbReference>
<dbReference type="PROSITE" id="PS00107">
    <property type="entry name" value="PROTEIN_KINASE_ATP"/>
    <property type="match status" value="1"/>
</dbReference>
<dbReference type="GO" id="GO:0005737">
    <property type="term" value="C:cytoplasm"/>
    <property type="evidence" value="ECO:0000318"/>
    <property type="project" value="GO_Central"/>
</dbReference>
<evidence type="ECO:0000313" key="9">
    <source>
        <dbReference type="WormBase" id="F39F10.2"/>
    </source>
</evidence>
<dbReference type="EMBL" id="BX284606">
    <property type="protein sequence ID" value="CCD66181.1"/>
    <property type="molecule type" value="Genomic_DNA"/>
</dbReference>